<organism evidence="1 2">
    <name type="scientific">Eretmocerus hayati</name>
    <dbReference type="NCBI Taxonomy" id="131215"/>
    <lineage>
        <taxon>Eukaryota</taxon>
        <taxon>Metazoa</taxon>
        <taxon>Ecdysozoa</taxon>
        <taxon>Arthropoda</taxon>
        <taxon>Hexapoda</taxon>
        <taxon>Insecta</taxon>
        <taxon>Pterygota</taxon>
        <taxon>Neoptera</taxon>
        <taxon>Endopterygota</taxon>
        <taxon>Hymenoptera</taxon>
        <taxon>Apocrita</taxon>
        <taxon>Proctotrupomorpha</taxon>
        <taxon>Chalcidoidea</taxon>
        <taxon>Aphelinidae</taxon>
        <taxon>Aphelininae</taxon>
        <taxon>Eretmocerus</taxon>
    </lineage>
</organism>
<dbReference type="EMBL" id="CM056742">
    <property type="protein sequence ID" value="KAJ8675291.1"/>
    <property type="molecule type" value="Genomic_DNA"/>
</dbReference>
<accession>A0ACC2NVW6</accession>
<keyword evidence="2" id="KW-1185">Reference proteome</keyword>
<reference evidence="1" key="1">
    <citation type="submission" date="2023-04" db="EMBL/GenBank/DDBJ databases">
        <title>A chromosome-level genome assembly of the parasitoid wasp Eretmocerus hayati.</title>
        <authorList>
            <person name="Zhong Y."/>
            <person name="Liu S."/>
            <person name="Liu Y."/>
        </authorList>
    </citation>
    <scope>NUCLEOTIDE SEQUENCE</scope>
    <source>
        <strain evidence="1">ZJU_SS_LIU_2023</strain>
    </source>
</reference>
<evidence type="ECO:0000313" key="1">
    <source>
        <dbReference type="EMBL" id="KAJ8675291.1"/>
    </source>
</evidence>
<evidence type="ECO:0000313" key="2">
    <source>
        <dbReference type="Proteomes" id="UP001239111"/>
    </source>
</evidence>
<dbReference type="Proteomes" id="UP001239111">
    <property type="component" value="Chromosome 2"/>
</dbReference>
<comment type="caution">
    <text evidence="1">The sequence shown here is derived from an EMBL/GenBank/DDBJ whole genome shotgun (WGS) entry which is preliminary data.</text>
</comment>
<protein>
    <submittedName>
        <fullName evidence="1">Uncharacterized protein</fullName>
    </submittedName>
</protein>
<gene>
    <name evidence="1" type="ORF">QAD02_011077</name>
</gene>
<name>A0ACC2NVW6_9HYME</name>
<proteinExistence type="predicted"/>
<sequence>MGLLDIFFKIQAISFSLAIKNPLMEDENPLLDSDKNIRLFRLAKHIADQCFSDSGTVVLSNESLNQSVSSVLNSNIPINIFTTDKDSPMRKHLRHENVFKLNDEIMRSLTEPARSVIMIVQADTNITELLDGFRNSIWWRHDAPYLLIEGSENRSCARANELLTTLGTFDILNAIFLCTKPADHPRLLILNPYGSSFPDSWKALGKLNFGPQNITLLQYNSGDFKTLFKGTEPLSCKSLYFDKLKDVQGYNFRASHYYHTNILFEYNQTKKDYERCSGIGPKILCFVLSHINATLTAKRTKCNTFVTNVGNPGGSLRDIQTKAIDSLSAPYYIRDYCRIQTYPFYASEIKIVTYKKPIASQDTLTSHLNLQTLVTIFSLYVLLLIVLRYSLDTSGSSLMMEYLRLFVGAATVAQPKKWSRRLVLIFLVLAMAIVTSCFQAYLSAMITSPEKKPIVDSLADLTDSKLIPTGQLSFKGMISSEYLSNHYSVIEDYRECLGLMLNGSPIACIHTGILIPHEFHNDPRVHVSRKNFLERGVSFTFTEDSTFLNAFNRILSQMKEAGLVELLWNKRKLKAHFNYPEDTNFDKSFVYENQLVIIFSLCTAWALSVMVFLIEIAYFNMTKVSSSNNTRALKVIRKRKICAQKRSVHFSRS</sequence>